<name>A0A069NKE5_9BURK</name>
<dbReference type="Proteomes" id="UP000027439">
    <property type="component" value="Unassembled WGS sequence"/>
</dbReference>
<evidence type="ECO:0000313" key="2">
    <source>
        <dbReference type="Proteomes" id="UP000027439"/>
    </source>
</evidence>
<evidence type="ECO:0000313" key="1">
    <source>
        <dbReference type="EMBL" id="KDR28059.1"/>
    </source>
</evidence>
<gene>
    <name evidence="1" type="ORF">BG57_20125</name>
</gene>
<protein>
    <submittedName>
        <fullName evidence="1">Uncharacterized protein</fullName>
    </submittedName>
</protein>
<reference evidence="1 2" key="1">
    <citation type="submission" date="2014-03" db="EMBL/GenBank/DDBJ databases">
        <title>Draft Genome Sequences of Four Burkholderia Strains.</title>
        <authorList>
            <person name="Liu X.Y."/>
            <person name="Li C.X."/>
            <person name="Xu J.H."/>
        </authorList>
    </citation>
    <scope>NUCLEOTIDE SEQUENCE [LARGE SCALE GENOMIC DNA]</scope>
    <source>
        <strain evidence="1 2">R27</strain>
    </source>
</reference>
<dbReference type="eggNOG" id="ENOG5031EWE">
    <property type="taxonomic scope" value="Bacteria"/>
</dbReference>
<proteinExistence type="predicted"/>
<dbReference type="AlphaFoldDB" id="A0A069NKE5"/>
<sequence>MRANRGNQFRRRNLITHFTMNSGFALVDFDQQDGLAVSGGFEPQRAHFLAARLIVFGQERHGSGGSASRHRHSSSHLRHRCCCPPHRRAARRRTCAPIRRCVAVRQTRSAAA</sequence>
<accession>A0A069NKE5</accession>
<dbReference type="EMBL" id="JFHE01000038">
    <property type="protein sequence ID" value="KDR28059.1"/>
    <property type="molecule type" value="Genomic_DNA"/>
</dbReference>
<comment type="caution">
    <text evidence="1">The sequence shown here is derived from an EMBL/GenBank/DDBJ whole genome shotgun (WGS) entry which is preliminary data.</text>
</comment>
<organism evidence="1 2">
    <name type="scientific">Caballeronia grimmiae</name>
    <dbReference type="NCBI Taxonomy" id="1071679"/>
    <lineage>
        <taxon>Bacteria</taxon>
        <taxon>Pseudomonadati</taxon>
        <taxon>Pseudomonadota</taxon>
        <taxon>Betaproteobacteria</taxon>
        <taxon>Burkholderiales</taxon>
        <taxon>Burkholderiaceae</taxon>
        <taxon>Caballeronia</taxon>
    </lineage>
</organism>